<comment type="caution">
    <text evidence="1">The sequence shown here is derived from an EMBL/GenBank/DDBJ whole genome shotgun (WGS) entry which is preliminary data.</text>
</comment>
<name>A0A9P4JRA8_9PLEO</name>
<protein>
    <submittedName>
        <fullName evidence="1">Uncharacterized protein</fullName>
    </submittedName>
</protein>
<evidence type="ECO:0000313" key="1">
    <source>
        <dbReference type="EMBL" id="KAF2202946.1"/>
    </source>
</evidence>
<dbReference type="Proteomes" id="UP000799536">
    <property type="component" value="Unassembled WGS sequence"/>
</dbReference>
<organism evidence="1 2">
    <name type="scientific">Delitschia confertaspora ATCC 74209</name>
    <dbReference type="NCBI Taxonomy" id="1513339"/>
    <lineage>
        <taxon>Eukaryota</taxon>
        <taxon>Fungi</taxon>
        <taxon>Dikarya</taxon>
        <taxon>Ascomycota</taxon>
        <taxon>Pezizomycotina</taxon>
        <taxon>Dothideomycetes</taxon>
        <taxon>Pleosporomycetidae</taxon>
        <taxon>Pleosporales</taxon>
        <taxon>Delitschiaceae</taxon>
        <taxon>Delitschia</taxon>
    </lineage>
</organism>
<keyword evidence="2" id="KW-1185">Reference proteome</keyword>
<dbReference type="EMBL" id="ML993918">
    <property type="protein sequence ID" value="KAF2202946.1"/>
    <property type="molecule type" value="Genomic_DNA"/>
</dbReference>
<proteinExistence type="predicted"/>
<dbReference type="AlphaFoldDB" id="A0A9P4JRA8"/>
<sequence length="179" mass="20101">MFVRTPNQVPEGPGDARYAQYACSGEEICRETGKEGIFGSMRFSTTRQWVPTRNRYRSDPSSNSSHRVVLAAVATVPPLYVIDKGRVPARHNEVAATVTCPQHFRGLHQVPIETCNCSFYGPCSAFPRSGEVAWEIQSTRYTVWFLGGQHRVHSSKSRGNGFRVLILTLIGPCRSQQRW</sequence>
<gene>
    <name evidence="1" type="ORF">GQ43DRAFT_292041</name>
</gene>
<reference evidence="1" key="1">
    <citation type="journal article" date="2020" name="Stud. Mycol.">
        <title>101 Dothideomycetes genomes: a test case for predicting lifestyles and emergence of pathogens.</title>
        <authorList>
            <person name="Haridas S."/>
            <person name="Albert R."/>
            <person name="Binder M."/>
            <person name="Bloem J."/>
            <person name="Labutti K."/>
            <person name="Salamov A."/>
            <person name="Andreopoulos B."/>
            <person name="Baker S."/>
            <person name="Barry K."/>
            <person name="Bills G."/>
            <person name="Bluhm B."/>
            <person name="Cannon C."/>
            <person name="Castanera R."/>
            <person name="Culley D."/>
            <person name="Daum C."/>
            <person name="Ezra D."/>
            <person name="Gonzalez J."/>
            <person name="Henrissat B."/>
            <person name="Kuo A."/>
            <person name="Liang C."/>
            <person name="Lipzen A."/>
            <person name="Lutzoni F."/>
            <person name="Magnuson J."/>
            <person name="Mondo S."/>
            <person name="Nolan M."/>
            <person name="Ohm R."/>
            <person name="Pangilinan J."/>
            <person name="Park H.-J."/>
            <person name="Ramirez L."/>
            <person name="Alfaro M."/>
            <person name="Sun H."/>
            <person name="Tritt A."/>
            <person name="Yoshinaga Y."/>
            <person name="Zwiers L.-H."/>
            <person name="Turgeon B."/>
            <person name="Goodwin S."/>
            <person name="Spatafora J."/>
            <person name="Crous P."/>
            <person name="Grigoriev I."/>
        </authorList>
    </citation>
    <scope>NUCLEOTIDE SEQUENCE</scope>
    <source>
        <strain evidence="1">ATCC 74209</strain>
    </source>
</reference>
<accession>A0A9P4JRA8</accession>
<evidence type="ECO:0000313" key="2">
    <source>
        <dbReference type="Proteomes" id="UP000799536"/>
    </source>
</evidence>